<evidence type="ECO:0000313" key="1">
    <source>
        <dbReference type="EMBL" id="KAK4016024.1"/>
    </source>
</evidence>
<keyword evidence="2" id="KW-1185">Reference proteome</keyword>
<proteinExistence type="predicted"/>
<comment type="caution">
    <text evidence="1">The sequence shown here is derived from an EMBL/GenBank/DDBJ whole genome shotgun (WGS) entry which is preliminary data.</text>
</comment>
<evidence type="ECO:0000313" key="2">
    <source>
        <dbReference type="Proteomes" id="UP001234178"/>
    </source>
</evidence>
<protein>
    <submittedName>
        <fullName evidence="1">Uncharacterized protein</fullName>
    </submittedName>
</protein>
<gene>
    <name evidence="1" type="ORF">OUZ56_030987</name>
</gene>
<reference evidence="1 2" key="1">
    <citation type="journal article" date="2023" name="Nucleic Acids Res.">
        <title>The hologenome of Daphnia magna reveals possible DNA methylation and microbiome-mediated evolution of the host genome.</title>
        <authorList>
            <person name="Chaturvedi A."/>
            <person name="Li X."/>
            <person name="Dhandapani V."/>
            <person name="Marshall H."/>
            <person name="Kissane S."/>
            <person name="Cuenca-Cambronero M."/>
            <person name="Asole G."/>
            <person name="Calvet F."/>
            <person name="Ruiz-Romero M."/>
            <person name="Marangio P."/>
            <person name="Guigo R."/>
            <person name="Rago D."/>
            <person name="Mirbahai L."/>
            <person name="Eastwood N."/>
            <person name="Colbourne J.K."/>
            <person name="Zhou J."/>
            <person name="Mallon E."/>
            <person name="Orsini L."/>
        </authorList>
    </citation>
    <scope>NUCLEOTIDE SEQUENCE [LARGE SCALE GENOMIC DNA]</scope>
    <source>
        <strain evidence="1">LRV0_1</strain>
    </source>
</reference>
<dbReference type="Proteomes" id="UP001234178">
    <property type="component" value="Unassembled WGS sequence"/>
</dbReference>
<dbReference type="EMBL" id="JAOYFB010000005">
    <property type="protein sequence ID" value="KAK4016024.1"/>
    <property type="molecule type" value="Genomic_DNA"/>
</dbReference>
<accession>A0ABQ9ZSW6</accession>
<name>A0ABQ9ZSW6_9CRUS</name>
<organism evidence="1 2">
    <name type="scientific">Daphnia magna</name>
    <dbReference type="NCBI Taxonomy" id="35525"/>
    <lineage>
        <taxon>Eukaryota</taxon>
        <taxon>Metazoa</taxon>
        <taxon>Ecdysozoa</taxon>
        <taxon>Arthropoda</taxon>
        <taxon>Crustacea</taxon>
        <taxon>Branchiopoda</taxon>
        <taxon>Diplostraca</taxon>
        <taxon>Cladocera</taxon>
        <taxon>Anomopoda</taxon>
        <taxon>Daphniidae</taxon>
        <taxon>Daphnia</taxon>
    </lineage>
</organism>
<sequence length="64" mass="7326">MVDDDYVDNDDEYHKKLWPLIIEAGRLQVQQPKTRICKQLSLSAYKKTKKKRESSSATAAALCV</sequence>